<accession>A0AA48HM92</accession>
<dbReference type="AlphaFoldDB" id="A0AA48HM92"/>
<name>A0AA48HM92_9RHOB</name>
<dbReference type="EMBL" id="AP027266">
    <property type="protein sequence ID" value="BDW86856.1"/>
    <property type="molecule type" value="Genomic_DNA"/>
</dbReference>
<proteinExistence type="predicted"/>
<sequence>MERPRCQPEADGGQDRVASVAEGCVLHLDHGWYLFKQPDALSCNGWGAVAIGPVETLGKARGDCYNICDECMVACPYLGLIVPVSEDVTVNGCG</sequence>
<keyword evidence="2" id="KW-1185">Reference proteome</keyword>
<gene>
    <name evidence="1" type="ORF">MACH21_30330</name>
</gene>
<reference evidence="1 2" key="1">
    <citation type="submission" date="2023-01" db="EMBL/GenBank/DDBJ databases">
        <title>Complete genome sequence of Roseicyclus marinus strain Dej080120_10.</title>
        <authorList>
            <person name="Ueki S."/>
            <person name="Maruyama F."/>
        </authorList>
    </citation>
    <scope>NUCLEOTIDE SEQUENCE [LARGE SCALE GENOMIC DNA]</scope>
    <source>
        <strain evidence="1 2">Dej080120_10</strain>
    </source>
</reference>
<organism evidence="1 2">
    <name type="scientific">Roseicyclus marinus</name>
    <dbReference type="NCBI Taxonomy" id="2161673"/>
    <lineage>
        <taxon>Bacteria</taxon>
        <taxon>Pseudomonadati</taxon>
        <taxon>Pseudomonadota</taxon>
        <taxon>Alphaproteobacteria</taxon>
        <taxon>Rhodobacterales</taxon>
        <taxon>Roseobacteraceae</taxon>
        <taxon>Roseicyclus</taxon>
    </lineage>
</organism>
<dbReference type="KEGG" id="rmai:MACH21_30330"/>
<protein>
    <submittedName>
        <fullName evidence="1">Uncharacterized protein</fullName>
    </submittedName>
</protein>
<evidence type="ECO:0000313" key="2">
    <source>
        <dbReference type="Proteomes" id="UP001337723"/>
    </source>
</evidence>
<evidence type="ECO:0000313" key="1">
    <source>
        <dbReference type="EMBL" id="BDW86856.1"/>
    </source>
</evidence>
<dbReference type="Proteomes" id="UP001337723">
    <property type="component" value="Chromosome"/>
</dbReference>